<dbReference type="InterPro" id="IPR036372">
    <property type="entry name" value="BEACH_dom_sf"/>
</dbReference>
<dbReference type="SMART" id="SM00320">
    <property type="entry name" value="WD40"/>
    <property type="match status" value="5"/>
</dbReference>
<reference evidence="7" key="1">
    <citation type="submission" date="2022-10" db="EMBL/GenBank/DDBJ databases">
        <title>Novel sulphate-reducing endosymbionts in the free-living metamonad Anaeramoeba.</title>
        <authorList>
            <person name="Jerlstrom-Hultqvist J."/>
            <person name="Cepicka I."/>
            <person name="Gallot-Lavallee L."/>
            <person name="Salas-Leiva D."/>
            <person name="Curtis B.A."/>
            <person name="Zahonova K."/>
            <person name="Pipaliya S."/>
            <person name="Dacks J."/>
            <person name="Roger A.J."/>
        </authorList>
    </citation>
    <scope>NUCLEOTIDE SEQUENCE</scope>
    <source>
        <strain evidence="7">BMAN</strain>
    </source>
</reference>
<keyword evidence="1 3" id="KW-0853">WD repeat</keyword>
<dbReference type="SUPFAM" id="SSF81837">
    <property type="entry name" value="BEACH domain"/>
    <property type="match status" value="1"/>
</dbReference>
<dbReference type="PANTHER" id="PTHR13743:SF112">
    <property type="entry name" value="BEACH DOMAIN-CONTAINING PROTEIN"/>
    <property type="match status" value="1"/>
</dbReference>
<dbReference type="PANTHER" id="PTHR13743">
    <property type="entry name" value="BEIGE/BEACH-RELATED"/>
    <property type="match status" value="1"/>
</dbReference>
<dbReference type="InterPro" id="IPR019775">
    <property type="entry name" value="WD40_repeat_CS"/>
</dbReference>
<evidence type="ECO:0000313" key="7">
    <source>
        <dbReference type="EMBL" id="KAJ5069867.1"/>
    </source>
</evidence>
<dbReference type="PROSITE" id="PS51783">
    <property type="entry name" value="PH_BEACH"/>
    <property type="match status" value="1"/>
</dbReference>
<dbReference type="Pfam" id="PF20426">
    <property type="entry name" value="NBCH_WD40"/>
    <property type="match status" value="1"/>
</dbReference>
<dbReference type="InterPro" id="IPR036322">
    <property type="entry name" value="WD40_repeat_dom_sf"/>
</dbReference>
<dbReference type="PROSITE" id="PS50082">
    <property type="entry name" value="WD_REPEATS_2"/>
    <property type="match status" value="1"/>
</dbReference>
<name>A0A9Q0R793_ANAIG</name>
<dbReference type="PROSITE" id="PS00678">
    <property type="entry name" value="WD_REPEATS_1"/>
    <property type="match status" value="1"/>
</dbReference>
<dbReference type="GO" id="GO:0005829">
    <property type="term" value="C:cytosol"/>
    <property type="evidence" value="ECO:0007669"/>
    <property type="project" value="TreeGrafter"/>
</dbReference>
<evidence type="ECO:0000259" key="6">
    <source>
        <dbReference type="PROSITE" id="PS51783"/>
    </source>
</evidence>
<dbReference type="Gene3D" id="2.30.29.30">
    <property type="entry name" value="Pleckstrin-homology domain (PH domain)/Phosphotyrosine-binding domain (PTB)"/>
    <property type="match status" value="1"/>
</dbReference>
<dbReference type="Pfam" id="PF02138">
    <property type="entry name" value="Beach"/>
    <property type="match status" value="1"/>
</dbReference>
<evidence type="ECO:0000256" key="2">
    <source>
        <dbReference type="ARBA" id="ARBA00022737"/>
    </source>
</evidence>
<feature type="domain" description="BEACH" evidence="5">
    <location>
        <begin position="976"/>
        <end position="1250"/>
    </location>
</feature>
<dbReference type="InterPro" id="IPR050865">
    <property type="entry name" value="BEACH_Domain"/>
</dbReference>
<dbReference type="Gene3D" id="1.10.1540.10">
    <property type="entry name" value="BEACH domain"/>
    <property type="match status" value="1"/>
</dbReference>
<dbReference type="InterPro" id="IPR011993">
    <property type="entry name" value="PH-like_dom_sf"/>
</dbReference>
<dbReference type="EMBL" id="JAPDFW010000102">
    <property type="protein sequence ID" value="KAJ5069867.1"/>
    <property type="molecule type" value="Genomic_DNA"/>
</dbReference>
<dbReference type="CDD" id="cd06071">
    <property type="entry name" value="Beach"/>
    <property type="match status" value="1"/>
</dbReference>
<accession>A0A9Q0R793</accession>
<feature type="repeat" description="WD" evidence="3">
    <location>
        <begin position="1399"/>
        <end position="1438"/>
    </location>
</feature>
<evidence type="ECO:0000256" key="3">
    <source>
        <dbReference type="PROSITE-ProRule" id="PRU00221"/>
    </source>
</evidence>
<feature type="coiled-coil region" evidence="4">
    <location>
        <begin position="830"/>
        <end position="860"/>
    </location>
</feature>
<dbReference type="SUPFAM" id="SSF50978">
    <property type="entry name" value="WD40 repeat-like"/>
    <property type="match status" value="1"/>
</dbReference>
<dbReference type="PROSITE" id="PS50197">
    <property type="entry name" value="BEACH"/>
    <property type="match status" value="1"/>
</dbReference>
<dbReference type="InterPro" id="IPR015943">
    <property type="entry name" value="WD40/YVTN_repeat-like_dom_sf"/>
</dbReference>
<gene>
    <name evidence="7" type="ORF">M0811_11529</name>
</gene>
<dbReference type="Gene3D" id="2.130.10.10">
    <property type="entry name" value="YVTN repeat-like/Quinoprotein amine dehydrogenase"/>
    <property type="match status" value="1"/>
</dbReference>
<dbReference type="InterPro" id="IPR000409">
    <property type="entry name" value="BEACH_dom"/>
</dbReference>
<dbReference type="GO" id="GO:0016020">
    <property type="term" value="C:membrane"/>
    <property type="evidence" value="ECO:0007669"/>
    <property type="project" value="TreeGrafter"/>
</dbReference>
<evidence type="ECO:0000313" key="8">
    <source>
        <dbReference type="Proteomes" id="UP001149090"/>
    </source>
</evidence>
<feature type="domain" description="BEACH-type PH" evidence="6">
    <location>
        <begin position="862"/>
        <end position="959"/>
    </location>
</feature>
<dbReference type="Proteomes" id="UP001149090">
    <property type="component" value="Unassembled WGS sequence"/>
</dbReference>
<evidence type="ECO:0000256" key="4">
    <source>
        <dbReference type="SAM" id="Coils"/>
    </source>
</evidence>
<organism evidence="7 8">
    <name type="scientific">Anaeramoeba ignava</name>
    <name type="common">Anaerobic marine amoeba</name>
    <dbReference type="NCBI Taxonomy" id="1746090"/>
    <lineage>
        <taxon>Eukaryota</taxon>
        <taxon>Metamonada</taxon>
        <taxon>Anaeramoebidae</taxon>
        <taxon>Anaeramoeba</taxon>
    </lineage>
</organism>
<dbReference type="GO" id="GO:0008104">
    <property type="term" value="P:intracellular protein localization"/>
    <property type="evidence" value="ECO:0007669"/>
    <property type="project" value="TreeGrafter"/>
</dbReference>
<protein>
    <submittedName>
        <fullName evidence="7">Beach domain-containing protein</fullName>
    </submittedName>
</protein>
<keyword evidence="8" id="KW-1185">Reference proteome</keyword>
<sequence>MELTKEEDINNITIFDLLVILHYYDESLTKIQQPKFDNHNLNFKNKIAELSHNVFSLIEILFDKIQNDISKKKYIRSLISTCFIFKTEYFIERTLEFIYKFINKNQKQNWKQLFSVKLFNPFIQLMKEYENTKIMELCLEIIHFVDISLDENEEIIHSLEKKKEFEIDKLEDVYPLIHKILIDNVNRISKEIVDILFKMLIYENRNDKSQYSMVRNPFILQTVCDMYNHLPNLVDILHFNKLLVVIAERNFNKENVLAEFHWQKWLISLINFKYNENQNENQNQNQNQKEKIESFKNNPRKNQDTVNEFIFKIFNLLFIYAFHNPSYNFPEIFEQFLASIYLVHFSATKETTSIIIQRIINDIVDDLNRNSKQEYDSKNQDYIKSISVPHSKISKEDFFKNLFYLIKVLNGIIFNLSGNKFQIIKTENQSQNQIIQTSVSKQFIKILKSKKSNKKIGVNNEKNLRNILEVKFDLFGKGKILKNLILLLEKFEFFKEKKIQFKKRIQFKNKEEKEKRIIYKIIIFLILATIPKLNIESTDFLLSKLNEIMNHLSNPKTTPVKKSQELITICFSFLFSSIQNFNENQIKNENQNENEIENEIEIERKAKKNLLLSYLQIIIQENYNFLFRLFANQNKKQALLSKKSQDSFVFTSQDIEIFEKEIMKEEFKKITKNIFFPIIQKISEDIQENEKEFIKIQSNNIFYLENSFHEKKQKQIETFSIQIENEKKNLVLKETIRKLKLEINQRKVLIHLQRFKKMVENSILGKYPWSANEMSILDYQVEKLNFYIKLSDIEDETRRQKKIKFYSKENQNPNEKLNLIKLNQKTKSKITEISDKLLQNQQKLQEIKEKQKQQQMHKKQKAKKTNILFSSKCEIISKTKTIKGRFEITKTLVRFFADLKKIEEKEKDYLWKIETVESIHKRRCNFNHSALEIIFENRKCVFFNFPTVEERNEIYEEIEKNKFITIGKSKYNYSGNEPTKWIEKSRMTQKWQKRKITNFEYLMYLNTISGRTYQDLSQYPVFPWILSDYESEKLDLNDPKIFRDLSKPIGLLNNRIIICSEKEMQFNYQKNYSNPEIVSSYLIRLEPFTSICLKEKYPVFKSVHEEWKTINKSNHDDFRELIPEFFHLPDFLRKPKIFKHDNLNKKEIAIEDVVLPKWAKTSEEFIQIHQEALESEYVSEHLNEWIDLVFGYKQKGEEAKKSNNLFHPNLYEENIDFSNLNEEKVGEIKRGIQTNGQIPVQLFNKKHPKRQTKEEIHQKMSSFPSFEWKNILSSSESFHSTKFKISTSPIIFTNYYKMLQKISLVEECDKIITFDQERIIGNHRWDLFDPNRKNPKFAFEIDENLEKKQKIGISFSQDFNNFQECTAVDKNSDYLICGGFCDNTFKIFEIENYKMTQIVSKHRDIVNCLAMDWNYIATGSKDTTVIVWEFDANEGKVKEKPKHVFFEQEKEVKSVAISIEYDIVLSGSTDGKLIIHSLTKGKHFQTIMLTDKQPISIIKITKEGNIVTFSENSNKLRLFTINVYLVKEITCSQNIYSIAISQDSNFLFLGGEKGNLEARNLVDLKTIKNFDLKEKIYSISIIKKGFIAVGLANGDLRIGNFIENKENLN</sequence>
<dbReference type="InterPro" id="IPR001680">
    <property type="entry name" value="WD40_rpt"/>
</dbReference>
<dbReference type="SMART" id="SM01026">
    <property type="entry name" value="Beach"/>
    <property type="match status" value="1"/>
</dbReference>
<evidence type="ECO:0000256" key="1">
    <source>
        <dbReference type="ARBA" id="ARBA00022574"/>
    </source>
</evidence>
<dbReference type="InterPro" id="IPR023362">
    <property type="entry name" value="PH-BEACH_dom"/>
</dbReference>
<proteinExistence type="predicted"/>
<dbReference type="OrthoDB" id="26681at2759"/>
<keyword evidence="4" id="KW-0175">Coiled coil</keyword>
<comment type="caution">
    <text evidence="7">The sequence shown here is derived from an EMBL/GenBank/DDBJ whole genome shotgun (WGS) entry which is preliminary data.</text>
</comment>
<keyword evidence="2" id="KW-0677">Repeat</keyword>
<feature type="coiled-coil region" evidence="4">
    <location>
        <begin position="579"/>
        <end position="606"/>
    </location>
</feature>
<dbReference type="SUPFAM" id="SSF50729">
    <property type="entry name" value="PH domain-like"/>
    <property type="match status" value="1"/>
</dbReference>
<dbReference type="Pfam" id="PF14844">
    <property type="entry name" value="PH_BEACH"/>
    <property type="match status" value="1"/>
</dbReference>
<dbReference type="GO" id="GO:0019901">
    <property type="term" value="F:protein kinase binding"/>
    <property type="evidence" value="ECO:0007669"/>
    <property type="project" value="TreeGrafter"/>
</dbReference>
<evidence type="ECO:0000259" key="5">
    <source>
        <dbReference type="PROSITE" id="PS50197"/>
    </source>
</evidence>
<dbReference type="InterPro" id="IPR046851">
    <property type="entry name" value="NBCH_WD40"/>
</dbReference>